<feature type="region of interest" description="Disordered" evidence="1">
    <location>
        <begin position="190"/>
        <end position="209"/>
    </location>
</feature>
<feature type="compositionally biased region" description="Low complexity" evidence="1">
    <location>
        <begin position="642"/>
        <end position="657"/>
    </location>
</feature>
<feature type="region of interest" description="Disordered" evidence="1">
    <location>
        <begin position="46"/>
        <end position="89"/>
    </location>
</feature>
<feature type="region of interest" description="Disordered" evidence="1">
    <location>
        <begin position="545"/>
        <end position="1011"/>
    </location>
</feature>
<feature type="compositionally biased region" description="Polar residues" evidence="1">
    <location>
        <begin position="971"/>
        <end position="1001"/>
    </location>
</feature>
<feature type="compositionally biased region" description="Polar residues" evidence="1">
    <location>
        <begin position="396"/>
        <end position="411"/>
    </location>
</feature>
<feature type="compositionally biased region" description="Low complexity" evidence="1">
    <location>
        <begin position="304"/>
        <end position="359"/>
    </location>
</feature>
<feature type="compositionally biased region" description="Basic and acidic residues" evidence="1">
    <location>
        <begin position="725"/>
        <end position="738"/>
    </location>
</feature>
<keyword evidence="3" id="KW-1185">Reference proteome</keyword>
<feature type="compositionally biased region" description="Polar residues" evidence="1">
    <location>
        <begin position="698"/>
        <end position="711"/>
    </location>
</feature>
<dbReference type="OrthoDB" id="3069722at2759"/>
<dbReference type="Proteomes" id="UP000807469">
    <property type="component" value="Unassembled WGS sequence"/>
</dbReference>
<feature type="region of interest" description="Disordered" evidence="1">
    <location>
        <begin position="1089"/>
        <end position="1119"/>
    </location>
</feature>
<proteinExistence type="predicted"/>
<feature type="compositionally biased region" description="Polar residues" evidence="1">
    <location>
        <begin position="266"/>
        <end position="275"/>
    </location>
</feature>
<gene>
    <name evidence="2" type="ORF">BDN70DRAFT_880647</name>
</gene>
<feature type="compositionally biased region" description="Pro residues" evidence="1">
    <location>
        <begin position="380"/>
        <end position="390"/>
    </location>
</feature>
<feature type="compositionally biased region" description="Low complexity" evidence="1">
    <location>
        <begin position="433"/>
        <end position="443"/>
    </location>
</feature>
<sequence length="1119" mass="124613">MSTETPSPVSDVSNSTEGTVLREFVDQAIAQKRLATMSPRSAILSHSALQSPTADDPTTAIANNALDSNRHTRKRTAESRRKRGGMEVARPSALSQLIDVDLSRKDPKDEVMRLREILKTVERRSISEAKRAMELEQEKQEAEKRLHLLAETRVAEQRETMKAQQEVRLVQLQLQNAKDEIERKQREMKRIERLKNEAEDEARRERDKARKLYEQTIAAAAREEGRRYGFQAGFDYAQQESRIAAASRKSITTSKARRIAARRPSTVESKSNSPMSEKAKGKQRAREEEEPVEPEDVSYRRPSRSQPQSEMQPQSEAQSRYYPQPPSQISQPQSQQYSQYQPPQPPSQISQPQSQQYPQYKPPQPPSQISQPRSQQYPQYQPPPQAPPSVPYSRPTNTFSHENEMSPSQLPLRNLPPIDSYPERRPSRPPPSQSTSRRQQARSPDYDSEPETHIEKVATSPYKNPPPDQLSVNQQRYPADQPPLNQPPPNRPPPNQEAPSIMKTPAVEEYYIELPPVEQLNREYNLSQESAEIMRHLPRDQWVTASKHHQLRAQPLGPGMRGPVPPQPMPRPPPKSQTPKAVKFPKMSMRPSLAKTKEQASSWYRSLSFRRKNKPVIDPIDEEENSPPAADGPATGSTIYDSQPPTGTEPPESTESQALYSGSQQPPASWYQPKQPSMPPSAPVSARSGYSRMRPISDNASVSTRVSQFDLLSTPHLGQAMSVRSGKEASKKVREKDSLLSVIKENPASRGNTPERYVPGASTSSGYRPSADNMQSMASVLSQPNFGQRPIQQQASIGTFNSSNQNKRRSRRPPPSIEVPDPDQDLEPFGIAYNRGAVANGYQPYQSSLNRRPSRISEKTTPDTSIGIDVVPPSGMIPDAVQSPPHTGVNHLSPHRTYHSAFKQSLQSLRSQEQRSAGRESQPAERPPSAADSSRRQSKPNYNGYADPSKNPYQPRPPSASSRRASQNNPYGTSNPTYSYTAIEQSRSPRHTSQYQTQTRPESVRSFASKKPVAPFAASQTSLNNATGTGSVIGQAKNASSSRLVLATPIRRAASNASMQSQGSYSKFDANTYIDPAYWPVSGLPPVPPPPAVEPQVDDYFSQGIPPRAASANSGLSYV</sequence>
<feature type="compositionally biased region" description="Polar residues" evidence="1">
    <location>
        <begin position="761"/>
        <end position="800"/>
    </location>
</feature>
<evidence type="ECO:0000313" key="3">
    <source>
        <dbReference type="Proteomes" id="UP000807469"/>
    </source>
</evidence>
<feature type="compositionally biased region" description="Basic and acidic residues" evidence="1">
    <location>
        <begin position="277"/>
        <end position="287"/>
    </location>
</feature>
<reference evidence="2" key="1">
    <citation type="submission" date="2020-11" db="EMBL/GenBank/DDBJ databases">
        <authorList>
            <consortium name="DOE Joint Genome Institute"/>
            <person name="Ahrendt S."/>
            <person name="Riley R."/>
            <person name="Andreopoulos W."/>
            <person name="Labutti K."/>
            <person name="Pangilinan J."/>
            <person name="Ruiz-Duenas F.J."/>
            <person name="Barrasa J.M."/>
            <person name="Sanchez-Garcia M."/>
            <person name="Camarero S."/>
            <person name="Miyauchi S."/>
            <person name="Serrano A."/>
            <person name="Linde D."/>
            <person name="Babiker R."/>
            <person name="Drula E."/>
            <person name="Ayuso-Fernandez I."/>
            <person name="Pacheco R."/>
            <person name="Padilla G."/>
            <person name="Ferreira P."/>
            <person name="Barriuso J."/>
            <person name="Kellner H."/>
            <person name="Castanera R."/>
            <person name="Alfaro M."/>
            <person name="Ramirez L."/>
            <person name="Pisabarro A.G."/>
            <person name="Kuo A."/>
            <person name="Tritt A."/>
            <person name="Lipzen A."/>
            <person name="He G."/>
            <person name="Yan M."/>
            <person name="Ng V."/>
            <person name="Cullen D."/>
            <person name="Martin F."/>
            <person name="Rosso M.-N."/>
            <person name="Henrissat B."/>
            <person name="Hibbett D."/>
            <person name="Martinez A.T."/>
            <person name="Grigoriev I.V."/>
        </authorList>
    </citation>
    <scope>NUCLEOTIDE SEQUENCE</scope>
    <source>
        <strain evidence="2">CIRM-BRFM 674</strain>
    </source>
</reference>
<organism evidence="2 3">
    <name type="scientific">Pholiota conissans</name>
    <dbReference type="NCBI Taxonomy" id="109636"/>
    <lineage>
        <taxon>Eukaryota</taxon>
        <taxon>Fungi</taxon>
        <taxon>Dikarya</taxon>
        <taxon>Basidiomycota</taxon>
        <taxon>Agaricomycotina</taxon>
        <taxon>Agaricomycetes</taxon>
        <taxon>Agaricomycetidae</taxon>
        <taxon>Agaricales</taxon>
        <taxon>Agaricineae</taxon>
        <taxon>Strophariaceae</taxon>
        <taxon>Pholiota</taxon>
    </lineage>
</organism>
<dbReference type="EMBL" id="MU155248">
    <property type="protein sequence ID" value="KAF9477877.1"/>
    <property type="molecule type" value="Genomic_DNA"/>
</dbReference>
<evidence type="ECO:0000313" key="2">
    <source>
        <dbReference type="EMBL" id="KAF9477877.1"/>
    </source>
</evidence>
<name>A0A9P6CSZ0_9AGAR</name>
<feature type="compositionally biased region" description="Pro residues" evidence="1">
    <location>
        <begin position="480"/>
        <end position="496"/>
    </location>
</feature>
<feature type="compositionally biased region" description="Polar residues" evidence="1">
    <location>
        <begin position="658"/>
        <end position="675"/>
    </location>
</feature>
<dbReference type="CDD" id="cd06503">
    <property type="entry name" value="ATP-synt_Fo_b"/>
    <property type="match status" value="1"/>
</dbReference>
<feature type="region of interest" description="Disordered" evidence="1">
    <location>
        <begin position="242"/>
        <end position="502"/>
    </location>
</feature>
<comment type="caution">
    <text evidence="2">The sequence shown here is derived from an EMBL/GenBank/DDBJ whole genome shotgun (WGS) entry which is preliminary data.</text>
</comment>
<feature type="compositionally biased region" description="Low complexity" evidence="1">
    <location>
        <begin position="959"/>
        <end position="970"/>
    </location>
</feature>
<feature type="compositionally biased region" description="Pro residues" evidence="1">
    <location>
        <begin position="563"/>
        <end position="576"/>
    </location>
</feature>
<dbReference type="AlphaFoldDB" id="A0A9P6CSZ0"/>
<evidence type="ECO:0000256" key="1">
    <source>
        <dbReference type="SAM" id="MobiDB-lite"/>
    </source>
</evidence>
<feature type="compositionally biased region" description="Low complexity" evidence="1">
    <location>
        <begin position="367"/>
        <end position="379"/>
    </location>
</feature>
<accession>A0A9P6CSZ0</accession>
<protein>
    <submittedName>
        <fullName evidence="2">Uncharacterized protein</fullName>
    </submittedName>
</protein>